<sequence>MPRNAGMLKSANGKTKKDPVWSPYRENSFQGITHGGTGGKTKLISRPERGSRAEDETLTN</sequence>
<feature type="compositionally biased region" description="Basic and acidic residues" evidence="1">
    <location>
        <begin position="45"/>
        <end position="60"/>
    </location>
</feature>
<dbReference type="AlphaFoldDB" id="A0A9W9M5P0"/>
<reference evidence="2" key="2">
    <citation type="journal article" date="2023" name="IMA Fungus">
        <title>Comparative genomic study of the Penicillium genus elucidates a diverse pangenome and 15 lateral gene transfer events.</title>
        <authorList>
            <person name="Petersen C."/>
            <person name="Sorensen T."/>
            <person name="Nielsen M.R."/>
            <person name="Sondergaard T.E."/>
            <person name="Sorensen J.L."/>
            <person name="Fitzpatrick D.A."/>
            <person name="Frisvad J.C."/>
            <person name="Nielsen K.L."/>
        </authorList>
    </citation>
    <scope>NUCLEOTIDE SEQUENCE</scope>
    <source>
        <strain evidence="2">IBT 16849</strain>
    </source>
</reference>
<dbReference type="Proteomes" id="UP001150879">
    <property type="component" value="Unassembled WGS sequence"/>
</dbReference>
<name>A0A9W9M5P0_9EURO</name>
<evidence type="ECO:0000313" key="2">
    <source>
        <dbReference type="EMBL" id="KAJ5189818.1"/>
    </source>
</evidence>
<evidence type="ECO:0000256" key="1">
    <source>
        <dbReference type="SAM" id="MobiDB-lite"/>
    </source>
</evidence>
<accession>A0A9W9M5P0</accession>
<proteinExistence type="predicted"/>
<keyword evidence="3" id="KW-1185">Reference proteome</keyword>
<protein>
    <submittedName>
        <fullName evidence="2">Uncharacterized protein</fullName>
    </submittedName>
</protein>
<comment type="caution">
    <text evidence="2">The sequence shown here is derived from an EMBL/GenBank/DDBJ whole genome shotgun (WGS) entry which is preliminary data.</text>
</comment>
<gene>
    <name evidence="2" type="ORF">N7472_008832</name>
</gene>
<feature type="region of interest" description="Disordered" evidence="1">
    <location>
        <begin position="1"/>
        <end position="60"/>
    </location>
</feature>
<dbReference type="EMBL" id="JAPQKP010000005">
    <property type="protein sequence ID" value="KAJ5189818.1"/>
    <property type="molecule type" value="Genomic_DNA"/>
</dbReference>
<organism evidence="2 3">
    <name type="scientific">Penicillium cf. griseofulvum</name>
    <dbReference type="NCBI Taxonomy" id="2972120"/>
    <lineage>
        <taxon>Eukaryota</taxon>
        <taxon>Fungi</taxon>
        <taxon>Dikarya</taxon>
        <taxon>Ascomycota</taxon>
        <taxon>Pezizomycotina</taxon>
        <taxon>Eurotiomycetes</taxon>
        <taxon>Eurotiomycetidae</taxon>
        <taxon>Eurotiales</taxon>
        <taxon>Aspergillaceae</taxon>
        <taxon>Penicillium</taxon>
    </lineage>
</organism>
<evidence type="ECO:0000313" key="3">
    <source>
        <dbReference type="Proteomes" id="UP001150879"/>
    </source>
</evidence>
<reference evidence="2" key="1">
    <citation type="submission" date="2022-11" db="EMBL/GenBank/DDBJ databases">
        <authorList>
            <person name="Petersen C."/>
        </authorList>
    </citation>
    <scope>NUCLEOTIDE SEQUENCE</scope>
    <source>
        <strain evidence="2">IBT 16849</strain>
    </source>
</reference>